<evidence type="ECO:0000256" key="4">
    <source>
        <dbReference type="ARBA" id="ARBA00025589"/>
    </source>
</evidence>
<dbReference type="SUPFAM" id="SSF56672">
    <property type="entry name" value="DNA/RNA polymerases"/>
    <property type="match status" value="1"/>
</dbReference>
<evidence type="ECO:0000259" key="7">
    <source>
        <dbReference type="Pfam" id="PF11799"/>
    </source>
</evidence>
<evidence type="ECO:0000256" key="5">
    <source>
        <dbReference type="ARBA" id="ARBA00049244"/>
    </source>
</evidence>
<evidence type="ECO:0000256" key="1">
    <source>
        <dbReference type="ARBA" id="ARBA00011245"/>
    </source>
</evidence>
<comment type="function">
    <text evidence="4">Poorly processive, error-prone DNA polymerase involved in untargeted mutagenesis. Copies undamaged DNA at stalled replication forks, which arise in vivo from mismatched or misaligned primer ends. These misaligned primers can be extended by PolIV. Exhibits no 3'-5' exonuclease (proofreading) activity. May be involved in translesional synthesis, in conjunction with the beta clamp from PolIII.</text>
</comment>
<dbReference type="KEGG" id="poz:I0K15_03355"/>
<protein>
    <recommendedName>
        <fullName evidence="2">DNA-directed DNA polymerase</fullName>
        <ecNumber evidence="2">2.7.7.7</ecNumber>
    </recommendedName>
</protein>
<evidence type="ECO:0000256" key="3">
    <source>
        <dbReference type="ARBA" id="ARBA00022763"/>
    </source>
</evidence>
<evidence type="ECO:0000256" key="2">
    <source>
        <dbReference type="ARBA" id="ARBA00012417"/>
    </source>
</evidence>
<dbReference type="EC" id="2.7.7.7" evidence="2"/>
<reference evidence="8 9" key="1">
    <citation type="submission" date="2020-11" db="EMBL/GenBank/DDBJ databases">
        <title>Description of Pontivivens ytuae sp. nov. isolated from deep sea sediment of Mariana Trench.</title>
        <authorList>
            <person name="Wang Z."/>
            <person name="Sun Q.-L."/>
            <person name="Xu X.-D."/>
            <person name="Tang Y.-Z."/>
            <person name="Zhang J."/>
        </authorList>
    </citation>
    <scope>NUCLEOTIDE SEQUENCE [LARGE SCALE GENOMIC DNA]</scope>
    <source>
        <strain evidence="8 9">MT2928</strain>
    </source>
</reference>
<dbReference type="Pfam" id="PF00817">
    <property type="entry name" value="IMS"/>
    <property type="match status" value="1"/>
</dbReference>
<dbReference type="PANTHER" id="PTHR35369:SF2">
    <property type="entry name" value="BLR3025 PROTEIN"/>
    <property type="match status" value="1"/>
</dbReference>
<evidence type="ECO:0000313" key="9">
    <source>
        <dbReference type="Proteomes" id="UP000594800"/>
    </source>
</evidence>
<comment type="catalytic activity">
    <reaction evidence="5">
        <text>DNA(n) + a 2'-deoxyribonucleoside 5'-triphosphate = DNA(n+1) + diphosphate</text>
        <dbReference type="Rhea" id="RHEA:22508"/>
        <dbReference type="Rhea" id="RHEA-COMP:17339"/>
        <dbReference type="Rhea" id="RHEA-COMP:17340"/>
        <dbReference type="ChEBI" id="CHEBI:33019"/>
        <dbReference type="ChEBI" id="CHEBI:61560"/>
        <dbReference type="ChEBI" id="CHEBI:173112"/>
        <dbReference type="EC" id="2.7.7.7"/>
    </reaction>
</comment>
<dbReference type="EMBL" id="CP064942">
    <property type="protein sequence ID" value="QPH56092.1"/>
    <property type="molecule type" value="Genomic_DNA"/>
</dbReference>
<proteinExistence type="predicted"/>
<comment type="subunit">
    <text evidence="1">Monomer.</text>
</comment>
<feature type="domain" description="DNA polymerase Y-family little finger" evidence="7">
    <location>
        <begin position="252"/>
        <end position="335"/>
    </location>
</feature>
<name>A0A7S9QF32_9RHOB</name>
<evidence type="ECO:0000259" key="6">
    <source>
        <dbReference type="Pfam" id="PF00817"/>
    </source>
</evidence>
<keyword evidence="9" id="KW-1185">Reference proteome</keyword>
<accession>A0A7S9QF32</accession>
<dbReference type="Proteomes" id="UP000594800">
    <property type="component" value="Chromosome"/>
</dbReference>
<dbReference type="AlphaFoldDB" id="A0A7S9QF32"/>
<dbReference type="CDD" id="cd03468">
    <property type="entry name" value="PolY_like"/>
    <property type="match status" value="1"/>
</dbReference>
<dbReference type="PANTHER" id="PTHR35369">
    <property type="entry name" value="BLR3025 PROTEIN-RELATED"/>
    <property type="match status" value="1"/>
</dbReference>
<dbReference type="InterPro" id="IPR050356">
    <property type="entry name" value="SulA_CellDiv_inhibitor"/>
</dbReference>
<sequence>MWFPDWPLDRLRRARRQASPSAKPAETRRPFVLVEPGPKGLLVAASNASARAQGIGAGLRFTDARARLPELAHEEIDREADRAALDRLADWTIRWTPLTALDGEDGLMLETTGCDHLHGGERGMLDRLGAVFGRMGLTHRMGLAATPGAASALARAAPGTILDTGAERAGLAELLTTALRLSGEAETLLRRFGLTRIGQLYGIERTALARRFRSEEAADAVLLRLDQALGHRSEPPDWIRPVPDHVARLPCPEPLGSTEGVEEGLARLLADLCTQLAGQGLGARSFVYHAFRTDGTVSSVGISAARPVRDPAHLARLFRDRLERIDPGFGIDLLMLEAHRTGPMSDSTAALSTELVGGEVDEGALARLADRITAKFREGVVTVRHPVASHLPERSERSAPFDGAMPVPGAGPTGPRPLRMFAHPEPVQVLAEVPEGPPIRFVWRKRPRRVVRADGPERIAPEWWRALTPPPGEATPDGAGRKWLAPKLDPRADAEFIAKVHEKLTALDPGRAPQPRARDYYRVEDEDGRRYWVYRDGLYDDGRGGPPEWFVHGLFA</sequence>
<dbReference type="GO" id="GO:0003684">
    <property type="term" value="F:damaged DNA binding"/>
    <property type="evidence" value="ECO:0007669"/>
    <property type="project" value="InterPro"/>
</dbReference>
<dbReference type="InterPro" id="IPR043502">
    <property type="entry name" value="DNA/RNA_pol_sf"/>
</dbReference>
<dbReference type="GO" id="GO:0006281">
    <property type="term" value="P:DNA repair"/>
    <property type="evidence" value="ECO:0007669"/>
    <property type="project" value="InterPro"/>
</dbReference>
<evidence type="ECO:0000313" key="8">
    <source>
        <dbReference type="EMBL" id="QPH56092.1"/>
    </source>
</evidence>
<keyword evidence="3" id="KW-0227">DNA damage</keyword>
<gene>
    <name evidence="8" type="ORF">I0K15_03355</name>
</gene>
<dbReference type="InterPro" id="IPR017961">
    <property type="entry name" value="DNA_pol_Y-fam_little_finger"/>
</dbReference>
<organism evidence="8 9">
    <name type="scientific">Pontivivens ytuae</name>
    <dbReference type="NCBI Taxonomy" id="2789856"/>
    <lineage>
        <taxon>Bacteria</taxon>
        <taxon>Pseudomonadati</taxon>
        <taxon>Pseudomonadota</taxon>
        <taxon>Alphaproteobacteria</taxon>
        <taxon>Rhodobacterales</taxon>
        <taxon>Paracoccaceae</taxon>
        <taxon>Pontivivens</taxon>
    </lineage>
</organism>
<feature type="domain" description="UmuC" evidence="6">
    <location>
        <begin position="28"/>
        <end position="151"/>
    </location>
</feature>
<dbReference type="Pfam" id="PF11799">
    <property type="entry name" value="IMS_C"/>
    <property type="match status" value="1"/>
</dbReference>
<dbReference type="InterPro" id="IPR001126">
    <property type="entry name" value="UmuC"/>
</dbReference>